<comment type="caution">
    <text evidence="1">The sequence shown here is derived from an EMBL/GenBank/DDBJ whole genome shotgun (WGS) entry which is preliminary data.</text>
</comment>
<dbReference type="EMBL" id="JAYMYS010000004">
    <property type="protein sequence ID" value="KAK7394270.1"/>
    <property type="molecule type" value="Genomic_DNA"/>
</dbReference>
<organism evidence="1 2">
    <name type="scientific">Psophocarpus tetragonolobus</name>
    <name type="common">Winged bean</name>
    <name type="synonym">Dolichos tetragonolobus</name>
    <dbReference type="NCBI Taxonomy" id="3891"/>
    <lineage>
        <taxon>Eukaryota</taxon>
        <taxon>Viridiplantae</taxon>
        <taxon>Streptophyta</taxon>
        <taxon>Embryophyta</taxon>
        <taxon>Tracheophyta</taxon>
        <taxon>Spermatophyta</taxon>
        <taxon>Magnoliopsida</taxon>
        <taxon>eudicotyledons</taxon>
        <taxon>Gunneridae</taxon>
        <taxon>Pentapetalae</taxon>
        <taxon>rosids</taxon>
        <taxon>fabids</taxon>
        <taxon>Fabales</taxon>
        <taxon>Fabaceae</taxon>
        <taxon>Papilionoideae</taxon>
        <taxon>50 kb inversion clade</taxon>
        <taxon>NPAAA clade</taxon>
        <taxon>indigoferoid/millettioid clade</taxon>
        <taxon>Phaseoleae</taxon>
        <taxon>Psophocarpus</taxon>
    </lineage>
</organism>
<name>A0AAN9SF85_PSOTE</name>
<proteinExistence type="predicted"/>
<reference evidence="1 2" key="1">
    <citation type="submission" date="2024-01" db="EMBL/GenBank/DDBJ databases">
        <title>The genomes of 5 underutilized Papilionoideae crops provide insights into root nodulation and disease resistanc.</title>
        <authorList>
            <person name="Jiang F."/>
        </authorList>
    </citation>
    <scope>NUCLEOTIDE SEQUENCE [LARGE SCALE GENOMIC DNA]</scope>
    <source>
        <strain evidence="1">DUOXIRENSHENG_FW03</strain>
        <tissue evidence="1">Leaves</tissue>
    </source>
</reference>
<keyword evidence="2" id="KW-1185">Reference proteome</keyword>
<accession>A0AAN9SF85</accession>
<sequence length="98" mass="11290">MNTSVHTIILRIRYKILSRIFRLALWESGTSSSDTNQTIGINIPNLTRSQPLLQFLEFPCITHCGASTQDREACDHARLHYREASKVFEFVKGLLKQR</sequence>
<evidence type="ECO:0000313" key="1">
    <source>
        <dbReference type="EMBL" id="KAK7394270.1"/>
    </source>
</evidence>
<evidence type="ECO:0000313" key="2">
    <source>
        <dbReference type="Proteomes" id="UP001386955"/>
    </source>
</evidence>
<protein>
    <submittedName>
        <fullName evidence="1">Uncharacterized protein</fullName>
    </submittedName>
</protein>
<dbReference type="AlphaFoldDB" id="A0AAN9SF85"/>
<dbReference type="Proteomes" id="UP001386955">
    <property type="component" value="Unassembled WGS sequence"/>
</dbReference>
<gene>
    <name evidence="1" type="ORF">VNO78_14792</name>
</gene>